<dbReference type="EMBL" id="QFYS01000008">
    <property type="protein sequence ID" value="RAK63418.1"/>
    <property type="molecule type" value="Genomic_DNA"/>
</dbReference>
<accession>A0A328BE80</accession>
<dbReference type="RefSeq" id="WP_111277258.1">
    <property type="nucleotide sequence ID" value="NZ_QFYS01000008.1"/>
</dbReference>
<comment type="caution">
    <text evidence="1">The sequence shown here is derived from an EMBL/GenBank/DDBJ whole genome shotgun (WGS) entry which is preliminary data.</text>
</comment>
<dbReference type="Proteomes" id="UP000249524">
    <property type="component" value="Unassembled WGS sequence"/>
</dbReference>
<protein>
    <submittedName>
        <fullName evidence="1">Uncharacterized protein</fullName>
    </submittedName>
</protein>
<evidence type="ECO:0000313" key="2">
    <source>
        <dbReference type="Proteomes" id="UP000249524"/>
    </source>
</evidence>
<organism evidence="1 2">
    <name type="scientific">Phenylobacterium kunshanense</name>
    <dbReference type="NCBI Taxonomy" id="1445034"/>
    <lineage>
        <taxon>Bacteria</taxon>
        <taxon>Pseudomonadati</taxon>
        <taxon>Pseudomonadota</taxon>
        <taxon>Alphaproteobacteria</taxon>
        <taxon>Caulobacterales</taxon>
        <taxon>Caulobacteraceae</taxon>
        <taxon>Phenylobacterium</taxon>
    </lineage>
</organism>
<gene>
    <name evidence="1" type="ORF">DJ019_17000</name>
</gene>
<name>A0A328BE80_9CAUL</name>
<dbReference type="OrthoDB" id="3214269at2"/>
<reference evidence="1 2" key="1">
    <citation type="submission" date="2018-05" db="EMBL/GenBank/DDBJ databases">
        <authorList>
            <person name="Lanie J.A."/>
            <person name="Ng W.-L."/>
            <person name="Kazmierczak K.M."/>
            <person name="Andrzejewski T.M."/>
            <person name="Davidsen T.M."/>
            <person name="Wayne K.J."/>
            <person name="Tettelin H."/>
            <person name="Glass J.I."/>
            <person name="Rusch D."/>
            <person name="Podicherti R."/>
            <person name="Tsui H.-C.T."/>
            <person name="Winkler M.E."/>
        </authorList>
    </citation>
    <scope>NUCLEOTIDE SEQUENCE [LARGE SCALE GENOMIC DNA]</scope>
    <source>
        <strain evidence="1 2">BUT-10</strain>
    </source>
</reference>
<evidence type="ECO:0000313" key="1">
    <source>
        <dbReference type="EMBL" id="RAK63418.1"/>
    </source>
</evidence>
<keyword evidence="2" id="KW-1185">Reference proteome</keyword>
<dbReference type="AlphaFoldDB" id="A0A328BE80"/>
<sequence>MSDAGDLDDLVAYVARSNALDPSQASRIVDDVLSYLAEQPEDFVRRRHAALLRLGRRNDEIYARIADELTRRRFPAPPYSLRQIRRIIYG</sequence>
<proteinExistence type="predicted"/>